<dbReference type="InterPro" id="IPR041698">
    <property type="entry name" value="Methyltransf_25"/>
</dbReference>
<organism evidence="2 3">
    <name type="scientific">Candidatus Woesebacteria bacterium RIFCSPHIGHO2_01_FULL_39_28</name>
    <dbReference type="NCBI Taxonomy" id="1802496"/>
    <lineage>
        <taxon>Bacteria</taxon>
        <taxon>Candidatus Woeseibacteriota</taxon>
    </lineage>
</organism>
<evidence type="ECO:0000313" key="3">
    <source>
        <dbReference type="Proteomes" id="UP000178851"/>
    </source>
</evidence>
<accession>A0A1F7YCE5</accession>
<dbReference type="CDD" id="cd02440">
    <property type="entry name" value="AdoMet_MTases"/>
    <property type="match status" value="1"/>
</dbReference>
<feature type="domain" description="Methyltransferase" evidence="1">
    <location>
        <begin position="48"/>
        <end position="143"/>
    </location>
</feature>
<comment type="caution">
    <text evidence="2">The sequence shown here is derived from an EMBL/GenBank/DDBJ whole genome shotgun (WGS) entry which is preliminary data.</text>
</comment>
<dbReference type="EMBL" id="MGGI01000024">
    <property type="protein sequence ID" value="OGM24996.1"/>
    <property type="molecule type" value="Genomic_DNA"/>
</dbReference>
<protein>
    <recommendedName>
        <fullName evidence="1">Methyltransferase domain-containing protein</fullName>
    </recommendedName>
</protein>
<dbReference type="SUPFAM" id="SSF53335">
    <property type="entry name" value="S-adenosyl-L-methionine-dependent methyltransferases"/>
    <property type="match status" value="1"/>
</dbReference>
<dbReference type="InterPro" id="IPR029063">
    <property type="entry name" value="SAM-dependent_MTases_sf"/>
</dbReference>
<dbReference type="AlphaFoldDB" id="A0A1F7YCE5"/>
<sequence>MVEPGTSSGFDYDPTTYEQIYSGIVYEGQRPWNFLNVLKANIPPGSKILDCGCGPISTPKLQAIAPQAARIVAFDSSYKKRILESARANLAKQDIVDKTDLLYADISPAEGGFPFRDETFDAVTFMLAPHNALETYRVLRPGGVVILERVGEKDKRNIKAEFGMGIDRKPRGYLMEHQPGDLSRIYEEDFRNAGFSDVQVTDGLWDTFYTSEGLLKIIQGARTVRDFDSVKDTEILRTIQEKFGDAEKAIHTFQHRILLIARKPLA</sequence>
<dbReference type="Gene3D" id="3.40.50.150">
    <property type="entry name" value="Vaccinia Virus protein VP39"/>
    <property type="match status" value="1"/>
</dbReference>
<dbReference type="Pfam" id="PF13649">
    <property type="entry name" value="Methyltransf_25"/>
    <property type="match status" value="1"/>
</dbReference>
<dbReference type="GO" id="GO:0008757">
    <property type="term" value="F:S-adenosylmethionine-dependent methyltransferase activity"/>
    <property type="evidence" value="ECO:0007669"/>
    <property type="project" value="InterPro"/>
</dbReference>
<reference evidence="2 3" key="1">
    <citation type="journal article" date="2016" name="Nat. Commun.">
        <title>Thousands of microbial genomes shed light on interconnected biogeochemical processes in an aquifer system.</title>
        <authorList>
            <person name="Anantharaman K."/>
            <person name="Brown C.T."/>
            <person name="Hug L.A."/>
            <person name="Sharon I."/>
            <person name="Castelle C.J."/>
            <person name="Probst A.J."/>
            <person name="Thomas B.C."/>
            <person name="Singh A."/>
            <person name="Wilkins M.J."/>
            <person name="Karaoz U."/>
            <person name="Brodie E.L."/>
            <person name="Williams K.H."/>
            <person name="Hubbard S.S."/>
            <person name="Banfield J.F."/>
        </authorList>
    </citation>
    <scope>NUCLEOTIDE SEQUENCE [LARGE SCALE GENOMIC DNA]</scope>
</reference>
<dbReference type="Proteomes" id="UP000178851">
    <property type="component" value="Unassembled WGS sequence"/>
</dbReference>
<gene>
    <name evidence="2" type="ORF">A2627_05005</name>
</gene>
<evidence type="ECO:0000313" key="2">
    <source>
        <dbReference type="EMBL" id="OGM24996.1"/>
    </source>
</evidence>
<evidence type="ECO:0000259" key="1">
    <source>
        <dbReference type="Pfam" id="PF13649"/>
    </source>
</evidence>
<name>A0A1F7YCE5_9BACT</name>
<proteinExistence type="predicted"/>